<dbReference type="EMBL" id="JARLKZ010000014">
    <property type="protein sequence ID" value="MEC0241829.1"/>
    <property type="molecule type" value="Genomic_DNA"/>
</dbReference>
<keyword evidence="1" id="KW-0812">Transmembrane</keyword>
<organism evidence="2 3">
    <name type="scientific">Paenibacillus dokdonensis</name>
    <dbReference type="NCBI Taxonomy" id="2567944"/>
    <lineage>
        <taxon>Bacteria</taxon>
        <taxon>Bacillati</taxon>
        <taxon>Bacillota</taxon>
        <taxon>Bacilli</taxon>
        <taxon>Bacillales</taxon>
        <taxon>Paenibacillaceae</taxon>
        <taxon>Paenibacillus</taxon>
    </lineage>
</organism>
<keyword evidence="1" id="KW-0472">Membrane</keyword>
<evidence type="ECO:0000256" key="1">
    <source>
        <dbReference type="SAM" id="Phobius"/>
    </source>
</evidence>
<evidence type="ECO:0000313" key="3">
    <source>
        <dbReference type="Proteomes" id="UP001344632"/>
    </source>
</evidence>
<sequence length="55" mass="6100">MKPVKTRSVNRPNISEAQRNQVAVISALLFLIAALLSLYVAWQDLRTGGNSEVFI</sequence>
<gene>
    <name evidence="2" type="ORF">P4H66_18595</name>
</gene>
<name>A0ABU6GR35_9BACL</name>
<dbReference type="Proteomes" id="UP001344632">
    <property type="component" value="Unassembled WGS sequence"/>
</dbReference>
<feature type="transmembrane region" description="Helical" evidence="1">
    <location>
        <begin position="21"/>
        <end position="42"/>
    </location>
</feature>
<reference evidence="2 3" key="1">
    <citation type="submission" date="2023-03" db="EMBL/GenBank/DDBJ databases">
        <title>Bacillus Genome Sequencing.</title>
        <authorList>
            <person name="Dunlap C."/>
        </authorList>
    </citation>
    <scope>NUCLEOTIDE SEQUENCE [LARGE SCALE GENOMIC DNA]</scope>
    <source>
        <strain evidence="2 3">BD-525</strain>
    </source>
</reference>
<comment type="caution">
    <text evidence="2">The sequence shown here is derived from an EMBL/GenBank/DDBJ whole genome shotgun (WGS) entry which is preliminary data.</text>
</comment>
<dbReference type="RefSeq" id="WP_326089486.1">
    <property type="nucleotide sequence ID" value="NZ_JARLKZ010000014.1"/>
</dbReference>
<protein>
    <submittedName>
        <fullName evidence="2">Uncharacterized protein</fullName>
    </submittedName>
</protein>
<keyword evidence="1" id="KW-1133">Transmembrane helix</keyword>
<proteinExistence type="predicted"/>
<evidence type="ECO:0000313" key="2">
    <source>
        <dbReference type="EMBL" id="MEC0241829.1"/>
    </source>
</evidence>
<keyword evidence="3" id="KW-1185">Reference proteome</keyword>
<accession>A0ABU6GR35</accession>